<dbReference type="EMBL" id="JBGNUJ010000006">
    <property type="protein sequence ID" value="KAL3958201.1"/>
    <property type="molecule type" value="Genomic_DNA"/>
</dbReference>
<reference evidence="1" key="1">
    <citation type="submission" date="2024-12" db="EMBL/GenBank/DDBJ databases">
        <title>Comparative genomics and development of molecular markers within Purpureocillium lilacinum and among Purpureocillium species.</title>
        <authorList>
            <person name="Yeh Z.-Y."/>
            <person name="Ni N.-T."/>
            <person name="Lo P.-H."/>
            <person name="Mushyakhwo K."/>
            <person name="Lin C.-F."/>
            <person name="Nai Y.-S."/>
        </authorList>
    </citation>
    <scope>NUCLEOTIDE SEQUENCE</scope>
    <source>
        <strain evidence="1">NCHU-NPUST-175</strain>
    </source>
</reference>
<accession>A0ACC4DP97</accession>
<sequence>MRLRVAPRRAAHSAPGGELQARALQAGREGWTELPEKQLLATGVRFERPETLVREWRARPSAPCLLLLEKFLQLVLLVSGGEPGSSPLPGHREPTLARLARPLSSTARGRGRVREGSFACKRKRVALAGGARGEEPSWLWSLDIDNAAGGVDVGTGSSHAWEARVRPQGPARTGKEGQEPADGDSNSAQTSERWGSGRFVYNDAELPLRLCAASCLPIVRPLLLVASR</sequence>
<gene>
    <name evidence="1" type="ORF">ACCO45_006363</name>
</gene>
<name>A0ACC4DP97_PURLI</name>
<comment type="caution">
    <text evidence="1">The sequence shown here is derived from an EMBL/GenBank/DDBJ whole genome shotgun (WGS) entry which is preliminary data.</text>
</comment>
<protein>
    <submittedName>
        <fullName evidence="1">Uncharacterized protein</fullName>
    </submittedName>
</protein>
<evidence type="ECO:0000313" key="2">
    <source>
        <dbReference type="Proteomes" id="UP001638806"/>
    </source>
</evidence>
<proteinExistence type="predicted"/>
<keyword evidence="2" id="KW-1185">Reference proteome</keyword>
<organism evidence="1 2">
    <name type="scientific">Purpureocillium lilacinum</name>
    <name type="common">Paecilomyces lilacinus</name>
    <dbReference type="NCBI Taxonomy" id="33203"/>
    <lineage>
        <taxon>Eukaryota</taxon>
        <taxon>Fungi</taxon>
        <taxon>Dikarya</taxon>
        <taxon>Ascomycota</taxon>
        <taxon>Pezizomycotina</taxon>
        <taxon>Sordariomycetes</taxon>
        <taxon>Hypocreomycetidae</taxon>
        <taxon>Hypocreales</taxon>
        <taxon>Ophiocordycipitaceae</taxon>
        <taxon>Purpureocillium</taxon>
    </lineage>
</organism>
<dbReference type="Proteomes" id="UP001638806">
    <property type="component" value="Unassembled WGS sequence"/>
</dbReference>
<evidence type="ECO:0000313" key="1">
    <source>
        <dbReference type="EMBL" id="KAL3958201.1"/>
    </source>
</evidence>